<feature type="transmembrane region" description="Helical" evidence="1">
    <location>
        <begin position="38"/>
        <end position="59"/>
    </location>
</feature>
<feature type="transmembrane region" description="Helical" evidence="1">
    <location>
        <begin position="89"/>
        <end position="110"/>
    </location>
</feature>
<keyword evidence="1" id="KW-0472">Membrane</keyword>
<feature type="transmembrane region" description="Helical" evidence="1">
    <location>
        <begin position="146"/>
        <end position="167"/>
    </location>
</feature>
<keyword evidence="1" id="KW-1133">Transmembrane helix</keyword>
<dbReference type="AlphaFoldDB" id="A0A518C1Q4"/>
<dbReference type="EMBL" id="CP036289">
    <property type="protein sequence ID" value="QDU73156.1"/>
    <property type="molecule type" value="Genomic_DNA"/>
</dbReference>
<evidence type="ECO:0000313" key="2">
    <source>
        <dbReference type="EMBL" id="QDU73156.1"/>
    </source>
</evidence>
<protein>
    <submittedName>
        <fullName evidence="2">HupE / UreJ protein</fullName>
    </submittedName>
</protein>
<name>A0A518C1Q4_9BACT</name>
<dbReference type="KEGG" id="bvo:Pan97_01230"/>
<dbReference type="Pfam" id="PF04955">
    <property type="entry name" value="HupE_UreJ"/>
    <property type="match status" value="1"/>
</dbReference>
<dbReference type="PIRSF" id="PIRSF016919">
    <property type="entry name" value="HupE_UreJ"/>
    <property type="match status" value="1"/>
</dbReference>
<sequence>MSFARNLWAILWIPLLVEQAWAGPVHGTGSGNSFLEGIVHPWFGIDHLLATLAIGLLVAHVEKGSMIAVPIVFLSSLMAGEGLNGSGIWLPWGEPIVAFSVILLGVALIPGRKYPELLLAVAVAFFGIFHGYVHGSESLMTDSLPLAFLLGLLLGTGLLLGIGIWIGHWIEPASTLSRSIGVVISLAGLGVFIYALVV</sequence>
<organism evidence="2 3">
    <name type="scientific">Bremerella volcania</name>
    <dbReference type="NCBI Taxonomy" id="2527984"/>
    <lineage>
        <taxon>Bacteria</taxon>
        <taxon>Pseudomonadati</taxon>
        <taxon>Planctomycetota</taxon>
        <taxon>Planctomycetia</taxon>
        <taxon>Pirellulales</taxon>
        <taxon>Pirellulaceae</taxon>
        <taxon>Bremerella</taxon>
    </lineage>
</organism>
<evidence type="ECO:0000313" key="3">
    <source>
        <dbReference type="Proteomes" id="UP000318626"/>
    </source>
</evidence>
<reference evidence="3" key="1">
    <citation type="submission" date="2019-02" db="EMBL/GenBank/DDBJ databases">
        <title>Deep-cultivation of Planctomycetes and their phenomic and genomic characterization uncovers novel biology.</title>
        <authorList>
            <person name="Wiegand S."/>
            <person name="Jogler M."/>
            <person name="Boedeker C."/>
            <person name="Pinto D."/>
            <person name="Vollmers J."/>
            <person name="Rivas-Marin E."/>
            <person name="Kohn T."/>
            <person name="Peeters S.H."/>
            <person name="Heuer A."/>
            <person name="Rast P."/>
            <person name="Oberbeckmann S."/>
            <person name="Bunk B."/>
            <person name="Jeske O."/>
            <person name="Meyerdierks A."/>
            <person name="Storesund J.E."/>
            <person name="Kallscheuer N."/>
            <person name="Luecker S."/>
            <person name="Lage O.M."/>
            <person name="Pohl T."/>
            <person name="Merkel B.J."/>
            <person name="Hornburger P."/>
            <person name="Mueller R.-W."/>
            <person name="Bruemmer F."/>
            <person name="Labrenz M."/>
            <person name="Spormann A.M."/>
            <person name="Op den Camp H."/>
            <person name="Overmann J."/>
            <person name="Amann R."/>
            <person name="Jetten M.S.M."/>
            <person name="Mascher T."/>
            <person name="Medema M.H."/>
            <person name="Devos D.P."/>
            <person name="Kaster A.-K."/>
            <person name="Ovreas L."/>
            <person name="Rohde M."/>
            <person name="Galperin M.Y."/>
            <person name="Jogler C."/>
        </authorList>
    </citation>
    <scope>NUCLEOTIDE SEQUENCE [LARGE SCALE GENOMIC DNA]</scope>
    <source>
        <strain evidence="3">Pan97</strain>
    </source>
</reference>
<dbReference type="OrthoDB" id="9808192at2"/>
<feature type="transmembrane region" description="Helical" evidence="1">
    <location>
        <begin position="66"/>
        <end position="83"/>
    </location>
</feature>
<dbReference type="RefSeq" id="WP_144969759.1">
    <property type="nucleotide sequence ID" value="NZ_CP036289.1"/>
</dbReference>
<accession>A0A518C1Q4</accession>
<dbReference type="Proteomes" id="UP000318626">
    <property type="component" value="Chromosome"/>
</dbReference>
<keyword evidence="3" id="KW-1185">Reference proteome</keyword>
<dbReference type="InterPro" id="IPR007038">
    <property type="entry name" value="HupE_UreJ"/>
</dbReference>
<keyword evidence="1" id="KW-0812">Transmembrane</keyword>
<gene>
    <name evidence="2" type="ORF">Pan97_01230</name>
</gene>
<feature type="transmembrane region" description="Helical" evidence="1">
    <location>
        <begin position="179"/>
        <end position="197"/>
    </location>
</feature>
<proteinExistence type="predicted"/>
<feature type="transmembrane region" description="Helical" evidence="1">
    <location>
        <begin position="117"/>
        <end position="134"/>
    </location>
</feature>
<evidence type="ECO:0000256" key="1">
    <source>
        <dbReference type="SAM" id="Phobius"/>
    </source>
</evidence>